<dbReference type="InterPro" id="IPR009057">
    <property type="entry name" value="Homeodomain-like_sf"/>
</dbReference>
<dbReference type="PANTHER" id="PTHR30055:SF226">
    <property type="entry name" value="HTH-TYPE TRANSCRIPTIONAL REGULATOR PKSA"/>
    <property type="match status" value="1"/>
</dbReference>
<evidence type="ECO:0000259" key="5">
    <source>
        <dbReference type="PROSITE" id="PS50977"/>
    </source>
</evidence>
<name>A0A852R9V5_9ACTN</name>
<dbReference type="PROSITE" id="PS01081">
    <property type="entry name" value="HTH_TETR_1"/>
    <property type="match status" value="1"/>
</dbReference>
<dbReference type="InterPro" id="IPR001647">
    <property type="entry name" value="HTH_TetR"/>
</dbReference>
<dbReference type="SUPFAM" id="SSF48498">
    <property type="entry name" value="Tetracyclin repressor-like, C-terminal domain"/>
    <property type="match status" value="1"/>
</dbReference>
<dbReference type="Pfam" id="PF21943">
    <property type="entry name" value="TetR_C_46"/>
    <property type="match status" value="1"/>
</dbReference>
<sequence>MSTTEAVRRRLSASARRERIEAAAVDVFAARGYDAASVGEIAGAAGVSRTVLYDHFRSKRDLYLHVLDTQSAAMLAEVGAGITGAGAGRERMRATVAAYLSFARQRPAARRILVDPIPTGDPDLDRALRTFRTARTQAVATMLGPDLARAGLPHGSTAAEVVVELLITGVDGVARWWQEHPAATLDEVTDVAARLLWSGLPHLGEVRT</sequence>
<feature type="domain" description="HTH tetR-type" evidence="5">
    <location>
        <begin position="14"/>
        <end position="74"/>
    </location>
</feature>
<dbReference type="InterPro" id="IPR023772">
    <property type="entry name" value="DNA-bd_HTH_TetR-type_CS"/>
</dbReference>
<dbReference type="InterPro" id="IPR054129">
    <property type="entry name" value="DesT_TetR_C"/>
</dbReference>
<dbReference type="InterPro" id="IPR036271">
    <property type="entry name" value="Tet_transcr_reg_TetR-rel_C_sf"/>
</dbReference>
<dbReference type="Gene3D" id="1.10.10.60">
    <property type="entry name" value="Homeodomain-like"/>
    <property type="match status" value="1"/>
</dbReference>
<keyword evidence="2 4" id="KW-0238">DNA-binding</keyword>
<dbReference type="Proteomes" id="UP000582231">
    <property type="component" value="Unassembled WGS sequence"/>
</dbReference>
<dbReference type="PROSITE" id="PS50977">
    <property type="entry name" value="HTH_TETR_2"/>
    <property type="match status" value="1"/>
</dbReference>
<evidence type="ECO:0000313" key="6">
    <source>
        <dbReference type="EMBL" id="NYD30361.1"/>
    </source>
</evidence>
<accession>A0A852R9V5</accession>
<dbReference type="GO" id="GO:0003700">
    <property type="term" value="F:DNA-binding transcription factor activity"/>
    <property type="evidence" value="ECO:0007669"/>
    <property type="project" value="TreeGrafter"/>
</dbReference>
<keyword evidence="3" id="KW-0804">Transcription</keyword>
<feature type="DNA-binding region" description="H-T-H motif" evidence="4">
    <location>
        <begin position="37"/>
        <end position="56"/>
    </location>
</feature>
<evidence type="ECO:0000256" key="2">
    <source>
        <dbReference type="ARBA" id="ARBA00023125"/>
    </source>
</evidence>
<keyword evidence="7" id="KW-1185">Reference proteome</keyword>
<organism evidence="6 7">
    <name type="scientific">Nocardioides kongjuensis</name>
    <dbReference type="NCBI Taxonomy" id="349522"/>
    <lineage>
        <taxon>Bacteria</taxon>
        <taxon>Bacillati</taxon>
        <taxon>Actinomycetota</taxon>
        <taxon>Actinomycetes</taxon>
        <taxon>Propionibacteriales</taxon>
        <taxon>Nocardioidaceae</taxon>
        <taxon>Nocardioides</taxon>
    </lineage>
</organism>
<reference evidence="6 7" key="1">
    <citation type="submission" date="2020-07" db="EMBL/GenBank/DDBJ databases">
        <title>Sequencing the genomes of 1000 actinobacteria strains.</title>
        <authorList>
            <person name="Klenk H.-P."/>
        </authorList>
    </citation>
    <scope>NUCLEOTIDE SEQUENCE [LARGE SCALE GENOMIC DNA]</scope>
    <source>
        <strain evidence="6 7">DSM 19082</strain>
    </source>
</reference>
<keyword evidence="1" id="KW-0805">Transcription regulation</keyword>
<dbReference type="InterPro" id="IPR050109">
    <property type="entry name" value="HTH-type_TetR-like_transc_reg"/>
</dbReference>
<protein>
    <submittedName>
        <fullName evidence="6">AcrR family transcriptional regulator</fullName>
    </submittedName>
</protein>
<dbReference type="PRINTS" id="PR00455">
    <property type="entry name" value="HTHTETR"/>
</dbReference>
<dbReference type="Pfam" id="PF00440">
    <property type="entry name" value="TetR_N"/>
    <property type="match status" value="1"/>
</dbReference>
<evidence type="ECO:0000313" key="7">
    <source>
        <dbReference type="Proteomes" id="UP000582231"/>
    </source>
</evidence>
<comment type="caution">
    <text evidence="6">The sequence shown here is derived from an EMBL/GenBank/DDBJ whole genome shotgun (WGS) entry which is preliminary data.</text>
</comment>
<dbReference type="AlphaFoldDB" id="A0A852R9V5"/>
<dbReference type="Gene3D" id="1.10.357.10">
    <property type="entry name" value="Tetracycline Repressor, domain 2"/>
    <property type="match status" value="1"/>
</dbReference>
<dbReference type="SUPFAM" id="SSF46689">
    <property type="entry name" value="Homeodomain-like"/>
    <property type="match status" value="1"/>
</dbReference>
<dbReference type="GO" id="GO:0000976">
    <property type="term" value="F:transcription cis-regulatory region binding"/>
    <property type="evidence" value="ECO:0007669"/>
    <property type="project" value="TreeGrafter"/>
</dbReference>
<evidence type="ECO:0000256" key="3">
    <source>
        <dbReference type="ARBA" id="ARBA00023163"/>
    </source>
</evidence>
<gene>
    <name evidence="6" type="ORF">BJ958_001907</name>
</gene>
<dbReference type="RefSeq" id="WP_218865664.1">
    <property type="nucleotide sequence ID" value="NZ_BAABEF010000001.1"/>
</dbReference>
<proteinExistence type="predicted"/>
<dbReference type="EMBL" id="JACCBF010000001">
    <property type="protein sequence ID" value="NYD30361.1"/>
    <property type="molecule type" value="Genomic_DNA"/>
</dbReference>
<dbReference type="PANTHER" id="PTHR30055">
    <property type="entry name" value="HTH-TYPE TRANSCRIPTIONAL REGULATOR RUTR"/>
    <property type="match status" value="1"/>
</dbReference>
<evidence type="ECO:0000256" key="1">
    <source>
        <dbReference type="ARBA" id="ARBA00023015"/>
    </source>
</evidence>
<evidence type="ECO:0000256" key="4">
    <source>
        <dbReference type="PROSITE-ProRule" id="PRU00335"/>
    </source>
</evidence>